<gene>
    <name evidence="7" type="ORF">V5799_023735</name>
</gene>
<dbReference type="PROSITE" id="PS50011">
    <property type="entry name" value="PROTEIN_KINASE_DOM"/>
    <property type="match status" value="1"/>
</dbReference>
<organism evidence="7 8">
    <name type="scientific">Amblyomma americanum</name>
    <name type="common">Lone star tick</name>
    <dbReference type="NCBI Taxonomy" id="6943"/>
    <lineage>
        <taxon>Eukaryota</taxon>
        <taxon>Metazoa</taxon>
        <taxon>Ecdysozoa</taxon>
        <taxon>Arthropoda</taxon>
        <taxon>Chelicerata</taxon>
        <taxon>Arachnida</taxon>
        <taxon>Acari</taxon>
        <taxon>Parasitiformes</taxon>
        <taxon>Ixodida</taxon>
        <taxon>Ixodoidea</taxon>
        <taxon>Ixodidae</taxon>
        <taxon>Amblyomminae</taxon>
        <taxon>Amblyomma</taxon>
    </lineage>
</organism>
<dbReference type="GO" id="GO:0005737">
    <property type="term" value="C:cytoplasm"/>
    <property type="evidence" value="ECO:0007669"/>
    <property type="project" value="TreeGrafter"/>
</dbReference>
<dbReference type="GO" id="GO:0007052">
    <property type="term" value="P:mitotic spindle organization"/>
    <property type="evidence" value="ECO:0007669"/>
    <property type="project" value="TreeGrafter"/>
</dbReference>
<dbReference type="GO" id="GO:0005813">
    <property type="term" value="C:centrosome"/>
    <property type="evidence" value="ECO:0007669"/>
    <property type="project" value="TreeGrafter"/>
</dbReference>
<feature type="domain" description="Protein kinase" evidence="6">
    <location>
        <begin position="1"/>
        <end position="85"/>
    </location>
</feature>
<keyword evidence="8" id="KW-1185">Reference proteome</keyword>
<dbReference type="InterPro" id="IPR011009">
    <property type="entry name" value="Kinase-like_dom_sf"/>
</dbReference>
<evidence type="ECO:0000259" key="6">
    <source>
        <dbReference type="PROSITE" id="PS50011"/>
    </source>
</evidence>
<dbReference type="GO" id="GO:0005634">
    <property type="term" value="C:nucleus"/>
    <property type="evidence" value="ECO:0007669"/>
    <property type="project" value="TreeGrafter"/>
</dbReference>
<keyword evidence="1" id="KW-0723">Serine/threonine-protein kinase</keyword>
<accession>A0AAQ4FH06</accession>
<dbReference type="InterPro" id="IPR000719">
    <property type="entry name" value="Prot_kinase_dom"/>
</dbReference>
<reference evidence="7 8" key="1">
    <citation type="journal article" date="2023" name="Arcadia Sci">
        <title>De novo assembly of a long-read Amblyomma americanum tick genome.</title>
        <authorList>
            <person name="Chou S."/>
            <person name="Poskanzer K.E."/>
            <person name="Rollins M."/>
            <person name="Thuy-Boun P.S."/>
        </authorList>
    </citation>
    <scope>NUCLEOTIDE SEQUENCE [LARGE SCALE GENOMIC DNA]</scope>
    <source>
        <strain evidence="7">F_SG_1</strain>
        <tissue evidence="7">Salivary glands</tissue>
    </source>
</reference>
<dbReference type="PROSITE" id="PS00108">
    <property type="entry name" value="PROTEIN_KINASE_ST"/>
    <property type="match status" value="1"/>
</dbReference>
<dbReference type="InterPro" id="IPR008271">
    <property type="entry name" value="Ser/Thr_kinase_AS"/>
</dbReference>
<dbReference type="AlphaFoldDB" id="A0AAQ4FH06"/>
<comment type="caution">
    <text evidence="7">The sequence shown here is derived from an EMBL/GenBank/DDBJ whole genome shotgun (WGS) entry which is preliminary data.</text>
</comment>
<keyword evidence="5" id="KW-0067">ATP-binding</keyword>
<dbReference type="GO" id="GO:0005524">
    <property type="term" value="F:ATP binding"/>
    <property type="evidence" value="ECO:0007669"/>
    <property type="project" value="UniProtKB-KW"/>
</dbReference>
<dbReference type="PANTHER" id="PTHR24345:SF0">
    <property type="entry name" value="CELL CYCLE SERINE_THREONINE-PROTEIN KINASE CDC5_MSD2"/>
    <property type="match status" value="1"/>
</dbReference>
<dbReference type="EMBL" id="JARKHS020002715">
    <property type="protein sequence ID" value="KAK8786489.1"/>
    <property type="molecule type" value="Genomic_DNA"/>
</dbReference>
<dbReference type="GO" id="GO:0004674">
    <property type="term" value="F:protein serine/threonine kinase activity"/>
    <property type="evidence" value="ECO:0007669"/>
    <property type="project" value="UniProtKB-KW"/>
</dbReference>
<sequence>MRKLLHACEYLVQEHVIHRDLKPGNLLLTKHSQLKGADFGLATRVPYSWQLKRSICGTTNYMAHEMLTQKGYSYEADIWAIGCIM</sequence>
<proteinExistence type="predicted"/>
<evidence type="ECO:0000256" key="3">
    <source>
        <dbReference type="ARBA" id="ARBA00022741"/>
    </source>
</evidence>
<evidence type="ECO:0000313" key="7">
    <source>
        <dbReference type="EMBL" id="KAK8786489.1"/>
    </source>
</evidence>
<protein>
    <recommendedName>
        <fullName evidence="6">Protein kinase domain-containing protein</fullName>
    </recommendedName>
</protein>
<evidence type="ECO:0000256" key="5">
    <source>
        <dbReference type="ARBA" id="ARBA00022840"/>
    </source>
</evidence>
<dbReference type="Pfam" id="PF00069">
    <property type="entry name" value="Pkinase"/>
    <property type="match status" value="1"/>
</dbReference>
<evidence type="ECO:0000256" key="4">
    <source>
        <dbReference type="ARBA" id="ARBA00022777"/>
    </source>
</evidence>
<evidence type="ECO:0000256" key="1">
    <source>
        <dbReference type="ARBA" id="ARBA00022527"/>
    </source>
</evidence>
<evidence type="ECO:0000313" key="8">
    <source>
        <dbReference type="Proteomes" id="UP001321473"/>
    </source>
</evidence>
<keyword evidence="2" id="KW-0808">Transferase</keyword>
<dbReference type="PANTHER" id="PTHR24345">
    <property type="entry name" value="SERINE/THREONINE-PROTEIN KINASE PLK"/>
    <property type="match status" value="1"/>
</dbReference>
<keyword evidence="4" id="KW-0418">Kinase</keyword>
<evidence type="ECO:0000256" key="2">
    <source>
        <dbReference type="ARBA" id="ARBA00022679"/>
    </source>
</evidence>
<name>A0AAQ4FH06_AMBAM</name>
<dbReference type="GO" id="GO:0000922">
    <property type="term" value="C:spindle pole"/>
    <property type="evidence" value="ECO:0007669"/>
    <property type="project" value="TreeGrafter"/>
</dbReference>
<dbReference type="SUPFAM" id="SSF56112">
    <property type="entry name" value="Protein kinase-like (PK-like)"/>
    <property type="match status" value="1"/>
</dbReference>
<dbReference type="Proteomes" id="UP001321473">
    <property type="component" value="Unassembled WGS sequence"/>
</dbReference>
<keyword evidence="3" id="KW-0547">Nucleotide-binding</keyword>
<dbReference type="Gene3D" id="1.10.510.10">
    <property type="entry name" value="Transferase(Phosphotransferase) domain 1"/>
    <property type="match status" value="1"/>
</dbReference>
<dbReference type="GO" id="GO:0000776">
    <property type="term" value="C:kinetochore"/>
    <property type="evidence" value="ECO:0007669"/>
    <property type="project" value="TreeGrafter"/>
</dbReference>